<keyword evidence="4" id="KW-0677">Repeat</keyword>
<gene>
    <name evidence="9" type="ORF">R9B83_02940</name>
</gene>
<proteinExistence type="predicted"/>
<dbReference type="InterPro" id="IPR049890">
    <property type="entry name" value="VlpA-F-like_signal"/>
</dbReference>
<dbReference type="RefSeq" id="WP_140031223.1">
    <property type="nucleotide sequence ID" value="NZ_CP137845.1"/>
</dbReference>
<comment type="subcellular location">
    <subcellularLocation>
        <location evidence="1">Cell membrane</location>
        <topology evidence="1">Lipid-anchor</topology>
    </subcellularLocation>
</comment>
<evidence type="ECO:0000256" key="4">
    <source>
        <dbReference type="ARBA" id="ARBA00022737"/>
    </source>
</evidence>
<keyword evidence="7 9" id="KW-0449">Lipoprotein</keyword>
<evidence type="ECO:0000256" key="2">
    <source>
        <dbReference type="ARBA" id="ARBA00022475"/>
    </source>
</evidence>
<dbReference type="EMBL" id="CP137845">
    <property type="protein sequence ID" value="WPB53920.1"/>
    <property type="molecule type" value="Genomic_DNA"/>
</dbReference>
<dbReference type="Proteomes" id="UP001303601">
    <property type="component" value="Chromosome"/>
</dbReference>
<keyword evidence="5" id="KW-0472">Membrane</keyword>
<name>A0ABZ0PB95_9BACT</name>
<sequence length="246" mass="28181">MKKKILLSASLIATAITPIAFVAASCQKELTQEQVENQTKIEANSKAIELENFTEKDIKYTVPKDHKVTKIDIEKIKLENKAVVTLTIENSKKKVYKVIYVINDFKKVELTQDQIFEEWAKNYLKNIKFEATNSADVEELKKANGSGLTYSYKSGHIVWKPKGEKSWDKVIFKLTEFPGRAKYQIVNAKNPTYQNKKGQTALSSFVDYKLDESKTKIQLTFKVAKFDPNGHKISAKEFTSDWIEIK</sequence>
<evidence type="ECO:0000256" key="3">
    <source>
        <dbReference type="ARBA" id="ARBA00022729"/>
    </source>
</evidence>
<dbReference type="NCBIfam" id="NF033817">
    <property type="entry name" value="Mplas_variab_LP"/>
    <property type="match status" value="1"/>
</dbReference>
<evidence type="ECO:0000256" key="1">
    <source>
        <dbReference type="ARBA" id="ARBA00004193"/>
    </source>
</evidence>
<reference evidence="9" key="1">
    <citation type="submission" date="2023-11" db="EMBL/GenBank/DDBJ databases">
        <title>Completed genome sequence of Mycoplasma equirhinis type strain M432/72.</title>
        <authorList>
            <person name="Spergser J."/>
        </authorList>
    </citation>
    <scope>NUCLEOTIDE SEQUENCE [LARGE SCALE GENOMIC DNA]</scope>
    <source>
        <strain evidence="9">M432/72</strain>
    </source>
</reference>
<feature type="signal peptide" evidence="8">
    <location>
        <begin position="1"/>
        <end position="22"/>
    </location>
</feature>
<keyword evidence="2" id="KW-1003">Cell membrane</keyword>
<keyword evidence="3 8" id="KW-0732">Signal</keyword>
<dbReference type="GeneID" id="94493833"/>
<feature type="chain" id="PRO_5047117155" evidence="8">
    <location>
        <begin position="23"/>
        <end position="246"/>
    </location>
</feature>
<evidence type="ECO:0000256" key="5">
    <source>
        <dbReference type="ARBA" id="ARBA00023136"/>
    </source>
</evidence>
<accession>A0ABZ0PB95</accession>
<evidence type="ECO:0000256" key="7">
    <source>
        <dbReference type="ARBA" id="ARBA00023288"/>
    </source>
</evidence>
<keyword evidence="6" id="KW-0564">Palmitate</keyword>
<evidence type="ECO:0000256" key="6">
    <source>
        <dbReference type="ARBA" id="ARBA00023139"/>
    </source>
</evidence>
<organism evidence="9 10">
    <name type="scientific">Metamycoplasma equirhinis</name>
    <dbReference type="NCBI Taxonomy" id="92402"/>
    <lineage>
        <taxon>Bacteria</taxon>
        <taxon>Bacillati</taxon>
        <taxon>Mycoplasmatota</taxon>
        <taxon>Mycoplasmoidales</taxon>
        <taxon>Metamycoplasmataceae</taxon>
        <taxon>Metamycoplasma</taxon>
    </lineage>
</organism>
<protein>
    <submittedName>
        <fullName evidence="9">Variable surface lipoprotein</fullName>
    </submittedName>
</protein>
<evidence type="ECO:0000313" key="10">
    <source>
        <dbReference type="Proteomes" id="UP001303601"/>
    </source>
</evidence>
<keyword evidence="10" id="KW-1185">Reference proteome</keyword>
<evidence type="ECO:0000313" key="9">
    <source>
        <dbReference type="EMBL" id="WPB53920.1"/>
    </source>
</evidence>
<evidence type="ECO:0000256" key="8">
    <source>
        <dbReference type="SAM" id="SignalP"/>
    </source>
</evidence>
<dbReference type="PROSITE" id="PS51257">
    <property type="entry name" value="PROKAR_LIPOPROTEIN"/>
    <property type="match status" value="1"/>
</dbReference>